<evidence type="ECO:0000256" key="2">
    <source>
        <dbReference type="ARBA" id="ARBA00008440"/>
    </source>
</evidence>
<feature type="transmembrane region" description="Helical" evidence="10">
    <location>
        <begin position="479"/>
        <end position="497"/>
    </location>
</feature>
<comment type="caution">
    <text evidence="13">The sequence shown here is derived from an EMBL/GenBank/DDBJ whole genome shotgun (WGS) entry which is preliminary data.</text>
</comment>
<dbReference type="AlphaFoldDB" id="A0A7J7LKD1"/>
<dbReference type="NCBIfam" id="TIGR00794">
    <property type="entry name" value="kup"/>
    <property type="match status" value="1"/>
</dbReference>
<feature type="transmembrane region" description="Helical" evidence="10">
    <location>
        <begin position="146"/>
        <end position="164"/>
    </location>
</feature>
<feature type="transmembrane region" description="Helical" evidence="10">
    <location>
        <begin position="20"/>
        <end position="40"/>
    </location>
</feature>
<comment type="subcellular location">
    <subcellularLocation>
        <location evidence="1 10">Membrane</location>
        <topology evidence="1 10">Multi-pass membrane protein</topology>
    </subcellularLocation>
</comment>
<evidence type="ECO:0000256" key="6">
    <source>
        <dbReference type="ARBA" id="ARBA00022958"/>
    </source>
</evidence>
<evidence type="ECO:0000256" key="9">
    <source>
        <dbReference type="ARBA" id="ARBA00023136"/>
    </source>
</evidence>
<feature type="transmembrane region" description="Helical" evidence="10">
    <location>
        <begin position="327"/>
        <end position="348"/>
    </location>
</feature>
<keyword evidence="4 10" id="KW-0633">Potassium transport</keyword>
<reference evidence="13 14" key="1">
    <citation type="journal article" date="2020" name="IScience">
        <title>Genome Sequencing of the Endangered Kingdonia uniflora (Circaeasteraceae, Ranunculales) Reveals Potential Mechanisms of Evolutionary Specialization.</title>
        <authorList>
            <person name="Sun Y."/>
            <person name="Deng T."/>
            <person name="Zhang A."/>
            <person name="Moore M.J."/>
            <person name="Landis J.B."/>
            <person name="Lin N."/>
            <person name="Zhang H."/>
            <person name="Zhang X."/>
            <person name="Huang J."/>
            <person name="Zhang X."/>
            <person name="Sun H."/>
            <person name="Wang H."/>
        </authorList>
    </citation>
    <scope>NUCLEOTIDE SEQUENCE [LARGE SCALE GENOMIC DNA]</scope>
    <source>
        <strain evidence="13">TB1705</strain>
        <tissue evidence="13">Leaf</tissue>
    </source>
</reference>
<feature type="transmembrane region" description="Helical" evidence="10">
    <location>
        <begin position="422"/>
        <end position="442"/>
    </location>
</feature>
<feature type="transmembrane region" description="Helical" evidence="10">
    <location>
        <begin position="248"/>
        <end position="270"/>
    </location>
</feature>
<proteinExistence type="inferred from homology"/>
<evidence type="ECO:0000256" key="10">
    <source>
        <dbReference type="RuleBase" id="RU321113"/>
    </source>
</evidence>
<dbReference type="EMBL" id="JACGCM010002221">
    <property type="protein sequence ID" value="KAF6143097.1"/>
    <property type="molecule type" value="Genomic_DNA"/>
</dbReference>
<accession>A0A7J7LKD1</accession>
<dbReference type="Pfam" id="PF02705">
    <property type="entry name" value="K_trans"/>
    <property type="match status" value="2"/>
</dbReference>
<keyword evidence="8 10" id="KW-0406">Ion transport</keyword>
<dbReference type="Proteomes" id="UP000541444">
    <property type="component" value="Unassembled WGS sequence"/>
</dbReference>
<evidence type="ECO:0000256" key="3">
    <source>
        <dbReference type="ARBA" id="ARBA00022448"/>
    </source>
</evidence>
<comment type="similarity">
    <text evidence="2 10">Belongs to the HAK/KUP transporter (TC 2.A.72.3) family.</text>
</comment>
<dbReference type="PANTHER" id="PTHR30540:SF6">
    <property type="entry name" value="POTASSIUM TRANSPORTER 2"/>
    <property type="match status" value="1"/>
</dbReference>
<sequence>MDLDCRNYSKSLKEDSWKGILLLAYQSLGVVYGDLSISPLYVFKSTFAEDIQHSETNEEIFGVLSFVFWTLTLVPLCKYVFIVLRADDNGEGGTFALYSLICRHANVSLLPNKQVADEELSTYKLENPPKTKHSSKVKTFLEKHKILHTALLILVLLGTCMVIGDGVLTPAISGIISSPTTQAFICLSLSLVLSYLQDLPLYPVFSAVSGLELSMSSKHHLYAVVPITCFILVCLFALQHYGTHRIGFIFAPIVLAWLLCISALGLYNILRWNPHVYQALSPYYMYKFLKKTRKGGWMSLGGILLCITGSEAMFADLGHFSYTAIQIAFTFLVYPALILAYMGQAAFLSKHHQLQSSYQVGFYASVPVVVRWPVLIIAILASVVGSQAIISGTFSIINQSQSLGCFPRVKVVHTSDKVHGQIYIPEINWMLMILCIAVAVGFRDTKHMGNASGLAVMTVMIVTTCLTSLVIILCWRKPPILALAFLLFFGSIEILYFSASLIKFLEGAWLPILLALILMTVMFVWHYTTIKKYEFDLHNKVSLEWLLALGPSLGISRVPGIGIVYTNLISGIPANFSRFVTNLPAFHRILVFLCVKYVTVPYVPPDERYLIGRVGPATHRSYRCIVRYGYRDVHQDVNSFETELVERLAEYIRLDGSQSPGIHERIIEDGSRSAESTGECRLTVIGTMAFSGNPAFEMEGSVHPQSVSVGFRTVDSVTDMIEMEHVASNERRVRFAIDDDSEETRPEMRILEELEELGAAQQAGTAFILGHTHVKAKQGSSIFKRAAIDIGYNFLRRNCRGPDVALRVPPASLLEVGMVYIV</sequence>
<dbReference type="OrthoDB" id="504708at2759"/>
<evidence type="ECO:0000256" key="8">
    <source>
        <dbReference type="ARBA" id="ARBA00023065"/>
    </source>
</evidence>
<keyword evidence="6 10" id="KW-0630">Potassium</keyword>
<keyword evidence="3" id="KW-0813">Transport</keyword>
<feature type="transmembrane region" description="Helical" evidence="10">
    <location>
        <begin position="221"/>
        <end position="242"/>
    </location>
</feature>
<evidence type="ECO:0000259" key="12">
    <source>
        <dbReference type="Pfam" id="PF22776"/>
    </source>
</evidence>
<evidence type="ECO:0000313" key="14">
    <source>
        <dbReference type="Proteomes" id="UP000541444"/>
    </source>
</evidence>
<feature type="transmembrane region" description="Helical" evidence="10">
    <location>
        <begin position="454"/>
        <end position="473"/>
    </location>
</feature>
<evidence type="ECO:0000256" key="1">
    <source>
        <dbReference type="ARBA" id="ARBA00004141"/>
    </source>
</evidence>
<dbReference type="GO" id="GO:0005886">
    <property type="term" value="C:plasma membrane"/>
    <property type="evidence" value="ECO:0007669"/>
    <property type="project" value="TreeGrafter"/>
</dbReference>
<comment type="function">
    <text evidence="10">Potassium transporter.</text>
</comment>
<feature type="transmembrane region" description="Helical" evidence="10">
    <location>
        <begin position="60"/>
        <end position="81"/>
    </location>
</feature>
<name>A0A7J7LKD1_9MAGN</name>
<feature type="domain" description="K+ potassium transporter integral membrane" evidence="11">
    <location>
        <begin position="190"/>
        <end position="547"/>
    </location>
</feature>
<organism evidence="13 14">
    <name type="scientific">Kingdonia uniflora</name>
    <dbReference type="NCBI Taxonomy" id="39325"/>
    <lineage>
        <taxon>Eukaryota</taxon>
        <taxon>Viridiplantae</taxon>
        <taxon>Streptophyta</taxon>
        <taxon>Embryophyta</taxon>
        <taxon>Tracheophyta</taxon>
        <taxon>Spermatophyta</taxon>
        <taxon>Magnoliopsida</taxon>
        <taxon>Ranunculales</taxon>
        <taxon>Circaeasteraceae</taxon>
        <taxon>Kingdonia</taxon>
    </lineage>
</organism>
<comment type="caution">
    <text evidence="10">Lacks conserved residue(s) required for the propagation of feature annotation.</text>
</comment>
<dbReference type="PANTHER" id="PTHR30540">
    <property type="entry name" value="OSMOTIC STRESS POTASSIUM TRANSPORTER"/>
    <property type="match status" value="1"/>
</dbReference>
<keyword evidence="7 10" id="KW-1133">Transmembrane helix</keyword>
<evidence type="ECO:0000313" key="13">
    <source>
        <dbReference type="EMBL" id="KAF6143097.1"/>
    </source>
</evidence>
<dbReference type="Pfam" id="PF22776">
    <property type="entry name" value="K_trans_C"/>
    <property type="match status" value="1"/>
</dbReference>
<dbReference type="InterPro" id="IPR053951">
    <property type="entry name" value="K_trans_N"/>
</dbReference>
<evidence type="ECO:0000256" key="5">
    <source>
        <dbReference type="ARBA" id="ARBA00022692"/>
    </source>
</evidence>
<feature type="domain" description="K+ potassium transporter C-terminal" evidence="12">
    <location>
        <begin position="559"/>
        <end position="820"/>
    </location>
</feature>
<evidence type="ECO:0000259" key="11">
    <source>
        <dbReference type="Pfam" id="PF02705"/>
    </source>
</evidence>
<feature type="domain" description="K+ potassium transporter integral membrane" evidence="11">
    <location>
        <begin position="23"/>
        <end position="173"/>
    </location>
</feature>
<dbReference type="GO" id="GO:0015079">
    <property type="term" value="F:potassium ion transmembrane transporter activity"/>
    <property type="evidence" value="ECO:0007669"/>
    <property type="project" value="UniProtKB-UniRule"/>
</dbReference>
<dbReference type="InterPro" id="IPR053952">
    <property type="entry name" value="K_trans_C"/>
</dbReference>
<evidence type="ECO:0000256" key="7">
    <source>
        <dbReference type="ARBA" id="ARBA00022989"/>
    </source>
</evidence>
<keyword evidence="9 10" id="KW-0472">Membrane</keyword>
<feature type="transmembrane region" description="Helical" evidence="10">
    <location>
        <begin position="360"/>
        <end position="384"/>
    </location>
</feature>
<feature type="transmembrane region" description="Helical" evidence="10">
    <location>
        <begin position="295"/>
        <end position="315"/>
    </location>
</feature>
<feature type="transmembrane region" description="Helical" evidence="10">
    <location>
        <begin position="509"/>
        <end position="527"/>
    </location>
</feature>
<gene>
    <name evidence="13" type="ORF">GIB67_041165</name>
</gene>
<feature type="transmembrane region" description="Helical" evidence="10">
    <location>
        <begin position="176"/>
        <end position="196"/>
    </location>
</feature>
<keyword evidence="14" id="KW-1185">Reference proteome</keyword>
<protein>
    <recommendedName>
        <fullName evidence="10">Potassium transporter</fullName>
    </recommendedName>
</protein>
<keyword evidence="5 10" id="KW-0812">Transmembrane</keyword>
<evidence type="ECO:0000256" key="4">
    <source>
        <dbReference type="ARBA" id="ARBA00022538"/>
    </source>
</evidence>
<dbReference type="InterPro" id="IPR003855">
    <property type="entry name" value="K+_transporter"/>
</dbReference>